<dbReference type="AlphaFoldDB" id="A0A3P6RRU8"/>
<feature type="compositionally biased region" description="Basic residues" evidence="1">
    <location>
        <begin position="37"/>
        <end position="52"/>
    </location>
</feature>
<name>A0A3P6RRU8_CYLGO</name>
<feature type="region of interest" description="Disordered" evidence="1">
    <location>
        <begin position="1"/>
        <end position="52"/>
    </location>
</feature>
<organism evidence="2 3">
    <name type="scientific">Cylicostephanus goldi</name>
    <name type="common">Nematode worm</name>
    <dbReference type="NCBI Taxonomy" id="71465"/>
    <lineage>
        <taxon>Eukaryota</taxon>
        <taxon>Metazoa</taxon>
        <taxon>Ecdysozoa</taxon>
        <taxon>Nematoda</taxon>
        <taxon>Chromadorea</taxon>
        <taxon>Rhabditida</taxon>
        <taxon>Rhabditina</taxon>
        <taxon>Rhabditomorpha</taxon>
        <taxon>Strongyloidea</taxon>
        <taxon>Strongylidae</taxon>
        <taxon>Cylicostephanus</taxon>
    </lineage>
</organism>
<evidence type="ECO:0000256" key="1">
    <source>
        <dbReference type="SAM" id="MobiDB-lite"/>
    </source>
</evidence>
<sequence>MVDLMASPSDYQESRDFEDGELPEDGEICDDDEEPKGKRKSSKFGHNNKKVE</sequence>
<gene>
    <name evidence="2" type="ORF">CGOC_LOCUS4445</name>
</gene>
<evidence type="ECO:0000313" key="3">
    <source>
        <dbReference type="Proteomes" id="UP000271889"/>
    </source>
</evidence>
<reference evidence="2 3" key="1">
    <citation type="submission" date="2018-11" db="EMBL/GenBank/DDBJ databases">
        <authorList>
            <consortium name="Pathogen Informatics"/>
        </authorList>
    </citation>
    <scope>NUCLEOTIDE SEQUENCE [LARGE SCALE GENOMIC DNA]</scope>
</reference>
<evidence type="ECO:0000313" key="2">
    <source>
        <dbReference type="EMBL" id="VDK58813.1"/>
    </source>
</evidence>
<feature type="compositionally biased region" description="Acidic residues" evidence="1">
    <location>
        <begin position="18"/>
        <end position="34"/>
    </location>
</feature>
<proteinExistence type="predicted"/>
<dbReference type="EMBL" id="UYRV01012305">
    <property type="protein sequence ID" value="VDK58813.1"/>
    <property type="molecule type" value="Genomic_DNA"/>
</dbReference>
<dbReference type="OrthoDB" id="411372at2759"/>
<dbReference type="Proteomes" id="UP000271889">
    <property type="component" value="Unassembled WGS sequence"/>
</dbReference>
<accession>A0A3P6RRU8</accession>
<keyword evidence="3" id="KW-1185">Reference proteome</keyword>
<protein>
    <submittedName>
        <fullName evidence="2">Uncharacterized protein</fullName>
    </submittedName>
</protein>